<dbReference type="PANTHER" id="PTHR35394:SF5">
    <property type="entry name" value="DUF3176 DOMAIN-CONTAINING PROTEIN"/>
    <property type="match status" value="1"/>
</dbReference>
<proteinExistence type="predicted"/>
<feature type="transmembrane region" description="Helical" evidence="2">
    <location>
        <begin position="98"/>
        <end position="119"/>
    </location>
</feature>
<reference evidence="3" key="1">
    <citation type="journal article" date="2023" name="Mol. Phylogenet. Evol.">
        <title>Genome-scale phylogeny and comparative genomics of the fungal order Sordariales.</title>
        <authorList>
            <person name="Hensen N."/>
            <person name="Bonometti L."/>
            <person name="Westerberg I."/>
            <person name="Brannstrom I.O."/>
            <person name="Guillou S."/>
            <person name="Cros-Aarteil S."/>
            <person name="Calhoun S."/>
            <person name="Haridas S."/>
            <person name="Kuo A."/>
            <person name="Mondo S."/>
            <person name="Pangilinan J."/>
            <person name="Riley R."/>
            <person name="LaButti K."/>
            <person name="Andreopoulos B."/>
            <person name="Lipzen A."/>
            <person name="Chen C."/>
            <person name="Yan M."/>
            <person name="Daum C."/>
            <person name="Ng V."/>
            <person name="Clum A."/>
            <person name="Steindorff A."/>
            <person name="Ohm R.A."/>
            <person name="Martin F."/>
            <person name="Silar P."/>
            <person name="Natvig D.O."/>
            <person name="Lalanne C."/>
            <person name="Gautier V."/>
            <person name="Ament-Velasquez S.L."/>
            <person name="Kruys A."/>
            <person name="Hutchinson M.I."/>
            <person name="Powell A.J."/>
            <person name="Barry K."/>
            <person name="Miller A.N."/>
            <person name="Grigoriev I.V."/>
            <person name="Debuchy R."/>
            <person name="Gladieux P."/>
            <person name="Hiltunen Thoren M."/>
            <person name="Johannesson H."/>
        </authorList>
    </citation>
    <scope>NUCLEOTIDE SEQUENCE</scope>
    <source>
        <strain evidence="3">PSN243</strain>
    </source>
</reference>
<keyword evidence="2" id="KW-1133">Transmembrane helix</keyword>
<evidence type="ECO:0000256" key="1">
    <source>
        <dbReference type="SAM" id="MobiDB-lite"/>
    </source>
</evidence>
<evidence type="ECO:0000313" key="4">
    <source>
        <dbReference type="Proteomes" id="UP001321760"/>
    </source>
</evidence>
<keyword evidence="4" id="KW-1185">Reference proteome</keyword>
<feature type="transmembrane region" description="Helical" evidence="2">
    <location>
        <begin position="571"/>
        <end position="596"/>
    </location>
</feature>
<organism evidence="3 4">
    <name type="scientific">Podospora aff. communis PSN243</name>
    <dbReference type="NCBI Taxonomy" id="3040156"/>
    <lineage>
        <taxon>Eukaryota</taxon>
        <taxon>Fungi</taxon>
        <taxon>Dikarya</taxon>
        <taxon>Ascomycota</taxon>
        <taxon>Pezizomycotina</taxon>
        <taxon>Sordariomycetes</taxon>
        <taxon>Sordariomycetidae</taxon>
        <taxon>Sordariales</taxon>
        <taxon>Podosporaceae</taxon>
        <taxon>Podospora</taxon>
    </lineage>
</organism>
<name>A0AAV9GMY1_9PEZI</name>
<dbReference type="EMBL" id="MU865936">
    <property type="protein sequence ID" value="KAK4449583.1"/>
    <property type="molecule type" value="Genomic_DNA"/>
</dbReference>
<dbReference type="AlphaFoldDB" id="A0AAV9GMY1"/>
<feature type="transmembrane region" description="Helical" evidence="2">
    <location>
        <begin position="62"/>
        <end position="86"/>
    </location>
</feature>
<sequence length="652" mass="70179">MSRHQNYSIVGYHGADLSPSPYRDEHEMYRDTRGFRRPLSRGGPKEASPKHGQSLDPPPPSFWVEAVCFVLSVGSFASIIAVLSVWQDQPLSKWPLPVSINAIVSILSAIFKASLVLPVSEGISQLKWIWFASGRRPLSDLDVFDRASRGPWGSFRLLTRGLFRSQQSGAPRVLASLGAFVVLVAIATDPFSQALIHFYSCPQASPMTLERAGIPRVNAFDQPNHQDAPDRPLQIAAFKGLMDPPANSSSTLAITCPTGNCRFPSIPDDGASFSTLALCPYCTDISHRAEKLTNGSYLLNEGSRLLLVDTSTPLATFSSDSYRNFGADPMSINLTTLFMLPTPSCNGVLDAPGCETKPLAVACEFRFCVQTYAAALTSGIYTETLLPSHTTDLTVFPISRQANLVYRAALLITNTTLVNGERVPCTPLPLNPTSEVNPNTDTHPDLNLPPALATSTNSTTPFPPECTYSVSGTALAAVAMLLYHRFGRILPSSSGRLVLDDAMADSSSGEFWLHTLWDGGHATADSVTAFASGWARSMSAEMRLYGNDTTGDGGFAWGEVVRAETCVGVGWGWGGFAGGLLVLEVVFGVLLVVLFVGKERGGWKSSAVALAVVGVDEGVIRGVRGVDGKGRRGEEVLVRLERDGEGRWKFRG</sequence>
<dbReference type="Pfam" id="PF11374">
    <property type="entry name" value="DUF3176"/>
    <property type="match status" value="1"/>
</dbReference>
<gene>
    <name evidence="3" type="ORF">QBC34DRAFT_462796</name>
</gene>
<feature type="region of interest" description="Disordered" evidence="1">
    <location>
        <begin position="34"/>
        <end position="57"/>
    </location>
</feature>
<accession>A0AAV9GMY1</accession>
<keyword evidence="2" id="KW-0472">Membrane</keyword>
<dbReference type="PANTHER" id="PTHR35394">
    <property type="entry name" value="DUF3176 DOMAIN-CONTAINING PROTEIN"/>
    <property type="match status" value="1"/>
</dbReference>
<reference evidence="3" key="2">
    <citation type="submission" date="2023-05" db="EMBL/GenBank/DDBJ databases">
        <authorList>
            <consortium name="Lawrence Berkeley National Laboratory"/>
            <person name="Steindorff A."/>
            <person name="Hensen N."/>
            <person name="Bonometti L."/>
            <person name="Westerberg I."/>
            <person name="Brannstrom I.O."/>
            <person name="Guillou S."/>
            <person name="Cros-Aarteil S."/>
            <person name="Calhoun S."/>
            <person name="Haridas S."/>
            <person name="Kuo A."/>
            <person name="Mondo S."/>
            <person name="Pangilinan J."/>
            <person name="Riley R."/>
            <person name="Labutti K."/>
            <person name="Andreopoulos B."/>
            <person name="Lipzen A."/>
            <person name="Chen C."/>
            <person name="Yanf M."/>
            <person name="Daum C."/>
            <person name="Ng V."/>
            <person name="Clum A."/>
            <person name="Ohm R."/>
            <person name="Martin F."/>
            <person name="Silar P."/>
            <person name="Natvig D."/>
            <person name="Lalanne C."/>
            <person name="Gautier V."/>
            <person name="Ament-Velasquez S.L."/>
            <person name="Kruys A."/>
            <person name="Hutchinson M.I."/>
            <person name="Powell A.J."/>
            <person name="Barry K."/>
            <person name="Miller A.N."/>
            <person name="Grigoriev I.V."/>
            <person name="Debuchy R."/>
            <person name="Gladieux P."/>
            <person name="Thoren M.H."/>
            <person name="Johannesson H."/>
        </authorList>
    </citation>
    <scope>NUCLEOTIDE SEQUENCE</scope>
    <source>
        <strain evidence="3">PSN243</strain>
    </source>
</reference>
<protein>
    <submittedName>
        <fullName evidence="3">Uncharacterized protein</fullName>
    </submittedName>
</protein>
<evidence type="ECO:0000313" key="3">
    <source>
        <dbReference type="EMBL" id="KAK4449583.1"/>
    </source>
</evidence>
<comment type="caution">
    <text evidence="3">The sequence shown here is derived from an EMBL/GenBank/DDBJ whole genome shotgun (WGS) entry which is preliminary data.</text>
</comment>
<keyword evidence="2" id="KW-0812">Transmembrane</keyword>
<dbReference type="Proteomes" id="UP001321760">
    <property type="component" value="Unassembled WGS sequence"/>
</dbReference>
<dbReference type="InterPro" id="IPR021514">
    <property type="entry name" value="DUF3176"/>
</dbReference>
<evidence type="ECO:0000256" key="2">
    <source>
        <dbReference type="SAM" id="Phobius"/>
    </source>
</evidence>